<dbReference type="PROSITE" id="PS51545">
    <property type="entry name" value="PIK_HELICAL"/>
    <property type="match status" value="1"/>
</dbReference>
<dbReference type="PANTHER" id="PTHR10048">
    <property type="entry name" value="PHOSPHATIDYLINOSITOL KINASE"/>
    <property type="match status" value="1"/>
</dbReference>
<dbReference type="PROSITE" id="PS50005">
    <property type="entry name" value="TPR"/>
    <property type="match status" value="1"/>
</dbReference>
<keyword evidence="13" id="KW-0067">ATP-binding</keyword>
<sequence length="2825" mass="322951">MLLESNHLNTLLSFVRSISRSNDPDQLLTYNKRASFLLNSLLKQIRDRLQSVQKLIIDQRLENVIISLAYLAVELSDRCKIREDIVQVLIEFYQKIPTAKYYEVASFNYKHALPPAEVFSFCLHTALTELAATSDTSKMRDKIMFLVAEIIRQIVEGLRKAAHEHSKERYQSIYRFEVPFLFGALRAIGRISITDQSLMSQLYPVNFIPSTHSIYIEQITSTENSSTNLKSPTISFRPIIPKVLTKNVLSSTSDNIQQLSHSNTNHILSTGEQQDYSTVYNHLTSTYRSLSSVDSNDMPMFDDDIPINTLFFSVSGSTYRRRIISSSHINSNRFHVCVTVPILEHLHETLKLIDNRVVKYLDKVAVVEYDSISRTNICTPSSKSPTRHFPYTYFGDLLILCIIKLFRDNLELLERFNERITSITKSTYLFVQQLISLKLLDLDNDEYEKIPHRYRTRVDADAAALELLCLSCDDEIEAEKLCTKCAEKFSQESLSIKLLAAQIPLLVTSLEVLSRLAEKHKSLATYVIRALCDFLTEPSPLLYKLYRHTSLKIDGQERGFFFNEQAKTFKEYRAFQIFEKLRDAAIEGLCKSLFISLDSNPKCVEALLVQLSARLASGHVNDKQTSLVSHNTILTLGHMAVALKDVQHTQQSILARFQQRLGDPPSPLDILIINQIGCMLISSLNDSSNFLIERSYVSLVNSIFLKSSTRRPFLIPKFKLPFRKLTQTPVEFIFDRKKLLKRKDKKPPKKISNHILCSTNEPQTTYEEIIGLFTEIIIDSTYHVYDNTNTLTTTGRHTTKYKQASNAVINALANVAANIQGSIELMNLLTSILELFVQLGLRAKDVSEKLTKNTLKVSNTAGSLGVLIPVIAIVMRRISVIVEPSERVFRLFQHFWFYCVLFGFADSDRGSWPSEWHDCVRLIATKSPTLVAQTGPYVPLKSAMPLKPELITKEDNNELKSKLNTVFSAYPSAKPFIDRFGFEQSAYTLSVYYLETYRVRHSMIPSAFQCIFSYLEDPGLLKDKYGLWTLMTAVGRKSFEIYVEEMKKMPKSPERNKNLKTQCQFFMVKRTHVRAEVRDEAKLYLHSLLSKNAFPHLFCSSVIIETLMNIINILSYSLNEDNLHKVTAHHRVPDTNYTIQFVDTHEKRLELFNAFVDFGRTFIEQALMMSPTLLKSCIQQYMIKLGKGKKTSNAARQHKGLHVMWEYLSTYSKAADANTATGGSKLYYRTDFADYMVSVGERNAAVGFVEGLDRNEYRVALIQIKEQMETAIYKRLSSLDKYKSLQQRRRRMSIVAPVSDKGNALDFEERIAIFDSNFRNGLFKLTAMLIHNIDDSEDNEHELRFAAIGSGLNGPNTPKENALDRDMVHAIVWLPIKMFTASVMEGAVDCWCWAITGRPELELLIVKEIYKVWEKIISDRHGLYSIDKPEPSPLAPSEKEELKPKPPSVNPHRIFLKFIEERIYLCMHKADIEMEMLVDLLHKSLSLILENPKAPMTRHVGGVGLRFRFLYLALYLVQSDYLANGVSKYLLREKIYHTAFDYFTVRHHCPTQTHNELRNDIRTLIRFFSLVHGEKKFCNDSPVTIDVSNSIPNGINNEVNDGSSLYGTNKSGTTGWINTLAGNSAVATGVSGQSTISRKSATSAKNTEKSTDARILSRDLLKKRNLLLTLIAYEIERLETFHNPLGRPELQFDQDTQSTYTNWKLYDLNGISNKAWQEYGRLAWFISPDLAISLYYTIPKESLRLEIQRLVRSYPLQVRHIPEALSIFTLTSDNDRQCETSHILTWAAINPVAALSYFASARLNQVANSYTIQFSSRMLYTTKSEALILYIPQLVQAVRYDEMGFVRRLILALSKKSNLLAHQLIWNIRTNTFKNEDTPDNEMQAKLEPIARQIELDFTPDAKNFYERVFAFSDRLTKVSDTIKVYPKGNSRKEACLQELRSIGSEVPPGVYLPSNPEAIVTSLIPESGAPMQSAAKAPYRATFRVQTVGIEQVEHCADPDYELMQDFSNQYSQMAIFKVGDDVRQDILALQLMRLFQNIFEQEGLELYLYTYRVIATSPGCGVIECVPNSRSREDIGRNTEVGLFDYFRHVYGKDDSIKFQKARRNFVMSMAAYSIALFMLQIKDRHNGNIMIDDDGHIVHIDFGFMFESSPGGNMRFEPDIKLTAEMILIMGDLTAPAFQWFKELCIKGYLALRPYRHDFITLVALMLDTGLPCFRGHTLEQLNARLKPDSSEAEAGRYMHEMADPVYLALLGSAEYFRTSTPPNYRLAIQCLQAILTIRLPPLIEAKIHLFLGRLYTQHTTNVDMASMHLDKACQLAQMPDDIKLESLCLLAKIYSNQNQFASAITLLQQAYDLSSQQPYWHCRIIFQIIGIYHSQEDYNTALYYIDRGIEFSARINALFCQILFQLTKAMLRLLVKDYMDAQNLLKPCLDRINSLQGNFSHIETLRIFYLVLHISCSCFGLGQIKSSKNALIQLQQSIQNLASRPEEEAYIITNPLEQFTWLSRDHLNVLVYLLTVFHSMLSGRLEKALKYADKAQAQIEQIKNMDHSPFLMAVEMLFYECRIQSHLIYGNKSVAIKEINTLCRLHTASNPMNNNVAIQRSLTLHALLGFYATSLNFNEAAEAQFATALRTRFSGDKEFRFFILANLIIIYLRTSKIANLVPILQQINIELNTTQSAILHSIGNLLNGLQNLTQTRIHEAKELFRRSANLASNEDLNKILANTFIVLGHMFFRMHSYQESANMLQSAITINQTIPDYTAQLNTMSLLRDLYHVCNDPRLAETNDRVIQLNDNLQKDYQSAVALAEHRHLLTWTDGACPMIN</sequence>
<dbReference type="PROSITE" id="PS50290">
    <property type="entry name" value="PI3_4_KINASE_3"/>
    <property type="match status" value="1"/>
</dbReference>
<dbReference type="InterPro" id="IPR001263">
    <property type="entry name" value="PI3K_accessory_dom"/>
</dbReference>
<dbReference type="Pfam" id="PF00613">
    <property type="entry name" value="PI3Ka"/>
    <property type="match status" value="1"/>
</dbReference>
<evidence type="ECO:0000313" key="20">
    <source>
        <dbReference type="EMBL" id="CAF3583306.1"/>
    </source>
</evidence>
<evidence type="ECO:0000256" key="2">
    <source>
        <dbReference type="ARBA" id="ARBA00004642"/>
    </source>
</evidence>
<dbReference type="PANTHER" id="PTHR10048:SF15">
    <property type="entry name" value="PHOSPHATIDYLINOSITOL 4-KINASE ALPHA"/>
    <property type="match status" value="1"/>
</dbReference>
<dbReference type="CDD" id="cd05167">
    <property type="entry name" value="PI4Kc_III_alpha"/>
    <property type="match status" value="1"/>
</dbReference>
<dbReference type="SUPFAM" id="SSF56112">
    <property type="entry name" value="Protein kinase-like (PK-like)"/>
    <property type="match status" value="1"/>
</dbReference>
<evidence type="ECO:0000256" key="14">
    <source>
        <dbReference type="ARBA" id="ARBA00023242"/>
    </source>
</evidence>
<dbReference type="GO" id="GO:0005886">
    <property type="term" value="C:plasma membrane"/>
    <property type="evidence" value="ECO:0007669"/>
    <property type="project" value="TreeGrafter"/>
</dbReference>
<dbReference type="SUPFAM" id="SSF48371">
    <property type="entry name" value="ARM repeat"/>
    <property type="match status" value="1"/>
</dbReference>
<dbReference type="FunFam" id="3.30.1010.10:FF:000014">
    <property type="entry name" value="Phosphatidylinositol 4-kinase STT4"/>
    <property type="match status" value="1"/>
</dbReference>
<name>A0A818M111_9BILA</name>
<dbReference type="InterPro" id="IPR016024">
    <property type="entry name" value="ARM-type_fold"/>
</dbReference>
<dbReference type="Pfam" id="PF10345">
    <property type="entry name" value="Cohesin_load"/>
    <property type="match status" value="1"/>
</dbReference>
<evidence type="ECO:0000256" key="6">
    <source>
        <dbReference type="ARBA" id="ARBA00017198"/>
    </source>
</evidence>
<dbReference type="GO" id="GO:0004430">
    <property type="term" value="F:1-phosphatidylinositol 4-kinase activity"/>
    <property type="evidence" value="ECO:0007669"/>
    <property type="project" value="UniProtKB-EC"/>
</dbReference>
<evidence type="ECO:0000256" key="4">
    <source>
        <dbReference type="ARBA" id="ARBA00008585"/>
    </source>
</evidence>
<dbReference type="GO" id="GO:0005654">
    <property type="term" value="C:nucleoplasm"/>
    <property type="evidence" value="ECO:0007669"/>
    <property type="project" value="UniProtKB-SubCell"/>
</dbReference>
<evidence type="ECO:0000256" key="17">
    <source>
        <dbReference type="PROSITE-ProRule" id="PRU00339"/>
    </source>
</evidence>
<evidence type="ECO:0000256" key="13">
    <source>
        <dbReference type="ARBA" id="ARBA00022840"/>
    </source>
</evidence>
<dbReference type="InterPro" id="IPR036940">
    <property type="entry name" value="PI3/4_kinase_cat_sf"/>
</dbReference>
<dbReference type="SUPFAM" id="SSF48452">
    <property type="entry name" value="TPR-like"/>
    <property type="match status" value="2"/>
</dbReference>
<dbReference type="FunFam" id="1.10.1070.11:FF:000005">
    <property type="entry name" value="Phosphatidylinositol 4-kinase, catalytic, alpha"/>
    <property type="match status" value="1"/>
</dbReference>
<dbReference type="Proteomes" id="UP000663844">
    <property type="component" value="Unassembled WGS sequence"/>
</dbReference>
<evidence type="ECO:0000256" key="8">
    <source>
        <dbReference type="ARBA" id="ARBA00022679"/>
    </source>
</evidence>
<dbReference type="Gene3D" id="3.30.1010.10">
    <property type="entry name" value="Phosphatidylinositol 3-kinase Catalytic Subunit, Chain A, domain 4"/>
    <property type="match status" value="1"/>
</dbReference>
<proteinExistence type="inferred from homology"/>
<dbReference type="InterPro" id="IPR015433">
    <property type="entry name" value="PI3/4_kinase"/>
</dbReference>
<protein>
    <recommendedName>
        <fullName evidence="6">MAU2 chromatid cohesion factor homolog</fullName>
        <ecNumber evidence="5">2.7.1.67</ecNumber>
    </recommendedName>
    <alternativeName>
        <fullName evidence="16">Cohesin loading complex subunit SCC4 homolog</fullName>
    </alternativeName>
</protein>
<dbReference type="InterPro" id="IPR019734">
    <property type="entry name" value="TPR_rpt"/>
</dbReference>
<keyword evidence="12" id="KW-0159">Chromosome partition</keyword>
<feature type="domain" description="PIK helical" evidence="19">
    <location>
        <begin position="1716"/>
        <end position="1893"/>
    </location>
</feature>
<evidence type="ECO:0000256" key="15">
    <source>
        <dbReference type="ARBA" id="ARBA00023306"/>
    </source>
</evidence>
<dbReference type="InterPro" id="IPR011009">
    <property type="entry name" value="Kinase-like_dom_sf"/>
</dbReference>
<evidence type="ECO:0000259" key="19">
    <source>
        <dbReference type="PROSITE" id="PS51545"/>
    </source>
</evidence>
<dbReference type="InterPro" id="IPR019440">
    <property type="entry name" value="MAU2"/>
</dbReference>
<dbReference type="EMBL" id="CAJOAZ010000225">
    <property type="protein sequence ID" value="CAF3583306.1"/>
    <property type="molecule type" value="Genomic_DNA"/>
</dbReference>
<evidence type="ECO:0000313" key="21">
    <source>
        <dbReference type="Proteomes" id="UP000663844"/>
    </source>
</evidence>
<evidence type="ECO:0000256" key="11">
    <source>
        <dbReference type="ARBA" id="ARBA00022777"/>
    </source>
</evidence>
<comment type="similarity">
    <text evidence="3">Belongs to the PI3/PI4-kinase family. Type III PI4K subfamily.</text>
</comment>
<reference evidence="20" key="1">
    <citation type="submission" date="2021-02" db="EMBL/GenBank/DDBJ databases">
        <authorList>
            <person name="Nowell W R."/>
        </authorList>
    </citation>
    <scope>NUCLEOTIDE SEQUENCE</scope>
</reference>
<comment type="catalytic activity">
    <reaction evidence="1">
        <text>a 1,2-diacyl-sn-glycero-3-phospho-(1D-myo-inositol) + ATP = a 1,2-diacyl-sn-glycero-3-phospho-(1D-myo-inositol 4-phosphate) + ADP + H(+)</text>
        <dbReference type="Rhea" id="RHEA:19877"/>
        <dbReference type="ChEBI" id="CHEBI:15378"/>
        <dbReference type="ChEBI" id="CHEBI:30616"/>
        <dbReference type="ChEBI" id="CHEBI:57880"/>
        <dbReference type="ChEBI" id="CHEBI:58178"/>
        <dbReference type="ChEBI" id="CHEBI:456216"/>
        <dbReference type="EC" id="2.7.1.67"/>
    </reaction>
</comment>
<keyword evidence="7" id="KW-0132">Cell division</keyword>
<feature type="repeat" description="TPR" evidence="17">
    <location>
        <begin position="2725"/>
        <end position="2758"/>
    </location>
</feature>
<dbReference type="InterPro" id="IPR018936">
    <property type="entry name" value="PI3/4_kinase_CS"/>
</dbReference>
<dbReference type="PROSITE" id="PS00916">
    <property type="entry name" value="PI3_4_KINASE_2"/>
    <property type="match status" value="1"/>
</dbReference>
<dbReference type="EC" id="2.7.1.67" evidence="5"/>
<keyword evidence="9" id="KW-0547">Nucleotide-binding</keyword>
<dbReference type="GO" id="GO:0005737">
    <property type="term" value="C:cytoplasm"/>
    <property type="evidence" value="ECO:0007669"/>
    <property type="project" value="TreeGrafter"/>
</dbReference>
<comment type="similarity">
    <text evidence="4">Belongs to the SCC4/mau-2 family.</text>
</comment>
<dbReference type="GO" id="GO:0007064">
    <property type="term" value="P:mitotic sister chromatid cohesion"/>
    <property type="evidence" value="ECO:0007669"/>
    <property type="project" value="InterPro"/>
</dbReference>
<evidence type="ECO:0000256" key="12">
    <source>
        <dbReference type="ARBA" id="ARBA00022829"/>
    </source>
</evidence>
<dbReference type="SMART" id="SM00145">
    <property type="entry name" value="PI3Ka"/>
    <property type="match status" value="1"/>
</dbReference>
<accession>A0A818M111</accession>
<keyword evidence="11" id="KW-0418">Kinase</keyword>
<dbReference type="Gene3D" id="1.10.1070.11">
    <property type="entry name" value="Phosphatidylinositol 3-/4-kinase, catalytic domain"/>
    <property type="match status" value="1"/>
</dbReference>
<dbReference type="PROSITE" id="PS00915">
    <property type="entry name" value="PI3_4_KINASE_1"/>
    <property type="match status" value="1"/>
</dbReference>
<dbReference type="InterPro" id="IPR011990">
    <property type="entry name" value="TPR-like_helical_dom_sf"/>
</dbReference>
<keyword evidence="17" id="KW-0802">TPR repeat</keyword>
<dbReference type="Gene3D" id="1.25.40.70">
    <property type="entry name" value="Phosphatidylinositol 3-kinase, accessory domain (PIK)"/>
    <property type="match status" value="1"/>
</dbReference>
<dbReference type="GO" id="GO:0051301">
    <property type="term" value="P:cell division"/>
    <property type="evidence" value="ECO:0007669"/>
    <property type="project" value="UniProtKB-KW"/>
</dbReference>
<evidence type="ECO:0000256" key="16">
    <source>
        <dbReference type="ARBA" id="ARBA00030523"/>
    </source>
</evidence>
<dbReference type="GO" id="GO:0048015">
    <property type="term" value="P:phosphatidylinositol-mediated signaling"/>
    <property type="evidence" value="ECO:0007669"/>
    <property type="project" value="TreeGrafter"/>
</dbReference>
<dbReference type="SMART" id="SM00028">
    <property type="entry name" value="TPR"/>
    <property type="match status" value="3"/>
</dbReference>
<dbReference type="GO" id="GO:0005524">
    <property type="term" value="F:ATP binding"/>
    <property type="evidence" value="ECO:0007669"/>
    <property type="project" value="UniProtKB-KW"/>
</dbReference>
<dbReference type="GO" id="GO:0007059">
    <property type="term" value="P:chromosome segregation"/>
    <property type="evidence" value="ECO:0007669"/>
    <property type="project" value="UniProtKB-KW"/>
</dbReference>
<dbReference type="InterPro" id="IPR000403">
    <property type="entry name" value="PI3/4_kinase_cat_dom"/>
</dbReference>
<dbReference type="SMART" id="SM00146">
    <property type="entry name" value="PI3Kc"/>
    <property type="match status" value="1"/>
</dbReference>
<dbReference type="Pfam" id="PF19274">
    <property type="entry name" value="PI4K_N"/>
    <property type="match status" value="1"/>
</dbReference>
<dbReference type="GO" id="GO:0046854">
    <property type="term" value="P:phosphatidylinositol phosphate biosynthetic process"/>
    <property type="evidence" value="ECO:0007669"/>
    <property type="project" value="InterPro"/>
</dbReference>
<dbReference type="InterPro" id="IPR042236">
    <property type="entry name" value="PI3K_accessory_sf"/>
</dbReference>
<keyword evidence="10" id="KW-0498">Mitosis</keyword>
<evidence type="ECO:0000259" key="18">
    <source>
        <dbReference type="PROSITE" id="PS50290"/>
    </source>
</evidence>
<evidence type="ECO:0000256" key="9">
    <source>
        <dbReference type="ARBA" id="ARBA00022741"/>
    </source>
</evidence>
<dbReference type="InterPro" id="IPR045495">
    <property type="entry name" value="PI4K_N"/>
</dbReference>
<gene>
    <name evidence="20" type="ORF">OXD698_LOCUS5520</name>
</gene>
<comment type="caution">
    <text evidence="20">The sequence shown here is derived from an EMBL/GenBank/DDBJ whole genome shotgun (WGS) entry which is preliminary data.</text>
</comment>
<keyword evidence="8" id="KW-0808">Transferase</keyword>
<evidence type="ECO:0000256" key="10">
    <source>
        <dbReference type="ARBA" id="ARBA00022776"/>
    </source>
</evidence>
<keyword evidence="14" id="KW-0539">Nucleus</keyword>
<organism evidence="20 21">
    <name type="scientific">Adineta steineri</name>
    <dbReference type="NCBI Taxonomy" id="433720"/>
    <lineage>
        <taxon>Eukaryota</taxon>
        <taxon>Metazoa</taxon>
        <taxon>Spiralia</taxon>
        <taxon>Gnathifera</taxon>
        <taxon>Rotifera</taxon>
        <taxon>Eurotatoria</taxon>
        <taxon>Bdelloidea</taxon>
        <taxon>Adinetida</taxon>
        <taxon>Adinetidae</taxon>
        <taxon>Adineta</taxon>
    </lineage>
</organism>
<evidence type="ECO:0000256" key="7">
    <source>
        <dbReference type="ARBA" id="ARBA00022618"/>
    </source>
</evidence>
<dbReference type="Pfam" id="PF00454">
    <property type="entry name" value="PI3_PI4_kinase"/>
    <property type="match status" value="1"/>
</dbReference>
<feature type="domain" description="PI3K/PI4K catalytic" evidence="18">
    <location>
        <begin position="1966"/>
        <end position="2254"/>
    </location>
</feature>
<comment type="subcellular location">
    <subcellularLocation>
        <location evidence="2">Nucleus</location>
        <location evidence="2">Nucleoplasm</location>
    </subcellularLocation>
</comment>
<keyword evidence="15" id="KW-0131">Cell cycle</keyword>
<evidence type="ECO:0000256" key="3">
    <source>
        <dbReference type="ARBA" id="ARBA00006209"/>
    </source>
</evidence>
<dbReference type="Gene3D" id="1.25.40.10">
    <property type="entry name" value="Tetratricopeptide repeat domain"/>
    <property type="match status" value="2"/>
</dbReference>
<evidence type="ECO:0000256" key="1">
    <source>
        <dbReference type="ARBA" id="ARBA00001686"/>
    </source>
</evidence>
<evidence type="ECO:0000256" key="5">
    <source>
        <dbReference type="ARBA" id="ARBA00012169"/>
    </source>
</evidence>